<dbReference type="PROSITE" id="PS50940">
    <property type="entry name" value="CHIT_BIND_II"/>
    <property type="match status" value="1"/>
</dbReference>
<feature type="region of interest" description="Disordered" evidence="1">
    <location>
        <begin position="136"/>
        <end position="251"/>
    </location>
</feature>
<proteinExistence type="predicted"/>
<evidence type="ECO:0000256" key="2">
    <source>
        <dbReference type="SAM" id="Phobius"/>
    </source>
</evidence>
<dbReference type="InterPro" id="IPR036508">
    <property type="entry name" value="Chitin-bd_dom_sf"/>
</dbReference>
<protein>
    <recommendedName>
        <fullName evidence="3">Chitin-binding type-2 domain-containing protein</fullName>
    </recommendedName>
</protein>
<dbReference type="SUPFAM" id="SSF57625">
    <property type="entry name" value="Invertebrate chitin-binding proteins"/>
    <property type="match status" value="1"/>
</dbReference>
<sequence length="251" mass="26973">MRADNSAMNDTTSEIDNGSFLRGFLLICLSRLSWLYYLLAERRTINKMNIQGLLITLGAVVASGSAKAVVGSPSGSSICNGEVSYDYPLPGSCWKFYRCRAGSTTPQPSWCFPLIRRFSPVDLRCEWFWQVDCEAEPPLPPTPPPTPTPPATQPTTTQATTQHSTTGHTSTQSPTNPSTGETTLPTEQSSNPTTQPPTTPKTQPTTDPSTQSPLTGSPTKPLTTTSPTNPTTANPPTKQSTTNNPPTEQST</sequence>
<organism evidence="4">
    <name type="scientific">Lygus hesperus</name>
    <name type="common">Western plant bug</name>
    <dbReference type="NCBI Taxonomy" id="30085"/>
    <lineage>
        <taxon>Eukaryota</taxon>
        <taxon>Metazoa</taxon>
        <taxon>Ecdysozoa</taxon>
        <taxon>Arthropoda</taxon>
        <taxon>Hexapoda</taxon>
        <taxon>Insecta</taxon>
        <taxon>Pterygota</taxon>
        <taxon>Neoptera</taxon>
        <taxon>Paraneoptera</taxon>
        <taxon>Hemiptera</taxon>
        <taxon>Heteroptera</taxon>
        <taxon>Panheteroptera</taxon>
        <taxon>Cimicomorpha</taxon>
        <taxon>Miridae</taxon>
        <taxon>Mirini</taxon>
        <taxon>Lygus</taxon>
    </lineage>
</organism>
<dbReference type="EMBL" id="GBHO01043744">
    <property type="protein sequence ID" value="JAF99859.1"/>
    <property type="molecule type" value="Transcribed_RNA"/>
</dbReference>
<reference evidence="4" key="2">
    <citation type="submission" date="2014-07" db="EMBL/GenBank/DDBJ databases">
        <authorList>
            <person name="Hull J."/>
        </authorList>
    </citation>
    <scope>NUCLEOTIDE SEQUENCE</scope>
</reference>
<feature type="compositionally biased region" description="Pro residues" evidence="1">
    <location>
        <begin position="137"/>
        <end position="152"/>
    </location>
</feature>
<evidence type="ECO:0000259" key="3">
    <source>
        <dbReference type="PROSITE" id="PS50940"/>
    </source>
</evidence>
<reference evidence="4" key="1">
    <citation type="journal article" date="2014" name="PLoS ONE">
        <title>Transcriptome-Based Identification of ABC Transporters in the Western Tarnished Plant Bug Lygus hesperus.</title>
        <authorList>
            <person name="Hull J.J."/>
            <person name="Chaney K."/>
            <person name="Geib S.M."/>
            <person name="Fabrick J.A."/>
            <person name="Brent C.S."/>
            <person name="Walsh D."/>
            <person name="Lavine L.C."/>
        </authorList>
    </citation>
    <scope>NUCLEOTIDE SEQUENCE</scope>
</reference>
<feature type="non-terminal residue" evidence="4">
    <location>
        <position position="251"/>
    </location>
</feature>
<dbReference type="GO" id="GO:0008061">
    <property type="term" value="F:chitin binding"/>
    <property type="evidence" value="ECO:0007669"/>
    <property type="project" value="InterPro"/>
</dbReference>
<feature type="compositionally biased region" description="Polar residues" evidence="1">
    <location>
        <begin position="239"/>
        <end position="251"/>
    </location>
</feature>
<keyword evidence="2" id="KW-0812">Transmembrane</keyword>
<dbReference type="InterPro" id="IPR002557">
    <property type="entry name" value="Chitin-bd_dom"/>
</dbReference>
<evidence type="ECO:0000256" key="1">
    <source>
        <dbReference type="SAM" id="MobiDB-lite"/>
    </source>
</evidence>
<feature type="compositionally biased region" description="Low complexity" evidence="1">
    <location>
        <begin position="153"/>
        <end position="175"/>
    </location>
</feature>
<name>A0A0A9W4S4_LYGHE</name>
<evidence type="ECO:0000313" key="4">
    <source>
        <dbReference type="EMBL" id="JAF99859.1"/>
    </source>
</evidence>
<dbReference type="AlphaFoldDB" id="A0A0A9W4S4"/>
<feature type="transmembrane region" description="Helical" evidence="2">
    <location>
        <begin position="20"/>
        <end position="40"/>
    </location>
</feature>
<accession>A0A0A9W4S4</accession>
<gene>
    <name evidence="4" type="ORF">CM83_22165</name>
</gene>
<keyword evidence="2" id="KW-0472">Membrane</keyword>
<dbReference type="Gene3D" id="2.170.140.10">
    <property type="entry name" value="Chitin binding domain"/>
    <property type="match status" value="1"/>
</dbReference>
<dbReference type="GO" id="GO:0005576">
    <property type="term" value="C:extracellular region"/>
    <property type="evidence" value="ECO:0007669"/>
    <property type="project" value="InterPro"/>
</dbReference>
<feature type="domain" description="Chitin-binding type-2" evidence="3">
    <location>
        <begin position="76"/>
        <end position="135"/>
    </location>
</feature>
<feature type="compositionally biased region" description="Low complexity" evidence="1">
    <location>
        <begin position="200"/>
        <end position="238"/>
    </location>
</feature>
<dbReference type="PRINTS" id="PR01217">
    <property type="entry name" value="PRICHEXTENSN"/>
</dbReference>
<keyword evidence="2" id="KW-1133">Transmembrane helix</keyword>